<keyword evidence="9" id="KW-1185">Reference proteome</keyword>
<proteinExistence type="predicted"/>
<dbReference type="PANTHER" id="PTHR13204:SF1">
    <property type="entry name" value="ESTER HYDROLASE C11ORF54"/>
    <property type="match status" value="1"/>
</dbReference>
<evidence type="ECO:0000256" key="1">
    <source>
        <dbReference type="ARBA" id="ARBA00004123"/>
    </source>
</evidence>
<dbReference type="Pfam" id="PF08925">
    <property type="entry name" value="DUF1907"/>
    <property type="match status" value="1"/>
</dbReference>
<evidence type="ECO:0000256" key="5">
    <source>
        <dbReference type="ARBA" id="ARBA00022833"/>
    </source>
</evidence>
<dbReference type="GO" id="GO:0016788">
    <property type="term" value="F:hydrolase activity, acting on ester bonds"/>
    <property type="evidence" value="ECO:0007669"/>
    <property type="project" value="TreeGrafter"/>
</dbReference>
<evidence type="ECO:0000313" key="8">
    <source>
        <dbReference type="EMBL" id="KAK4548910.1"/>
    </source>
</evidence>
<dbReference type="AlphaFoldDB" id="A0AAV9JUF6"/>
<keyword evidence="5" id="KW-0862">Zinc</keyword>
<keyword evidence="6" id="KW-0539">Nucleus</keyword>
<dbReference type="InterPro" id="IPR015021">
    <property type="entry name" value="C11orf54_DUF1907"/>
</dbReference>
<comment type="subunit">
    <text evidence="2">Monomer.</text>
</comment>
<keyword evidence="3" id="KW-0479">Metal-binding</keyword>
<comment type="caution">
    <text evidence="8">The sequence shown here is derived from an EMBL/GenBank/DDBJ whole genome shotgun (WGS) entry which is preliminary data.</text>
</comment>
<gene>
    <name evidence="8" type="ORF">LTR36_008683</name>
</gene>
<accession>A0AAV9JUF6</accession>
<organism evidence="8 9">
    <name type="scientific">Oleoguttula mirabilis</name>
    <dbReference type="NCBI Taxonomy" id="1507867"/>
    <lineage>
        <taxon>Eukaryota</taxon>
        <taxon>Fungi</taxon>
        <taxon>Dikarya</taxon>
        <taxon>Ascomycota</taxon>
        <taxon>Pezizomycotina</taxon>
        <taxon>Dothideomycetes</taxon>
        <taxon>Dothideomycetidae</taxon>
        <taxon>Mycosphaerellales</taxon>
        <taxon>Teratosphaeriaceae</taxon>
        <taxon>Oleoguttula</taxon>
    </lineage>
</organism>
<dbReference type="EMBL" id="JAVFHQ010000006">
    <property type="protein sequence ID" value="KAK4548910.1"/>
    <property type="molecule type" value="Genomic_DNA"/>
</dbReference>
<dbReference type="CDD" id="cd17298">
    <property type="entry name" value="DUF1907"/>
    <property type="match status" value="1"/>
</dbReference>
<dbReference type="GO" id="GO:0005634">
    <property type="term" value="C:nucleus"/>
    <property type="evidence" value="ECO:0007669"/>
    <property type="project" value="UniProtKB-SubCell"/>
</dbReference>
<evidence type="ECO:0000256" key="2">
    <source>
        <dbReference type="ARBA" id="ARBA00011245"/>
    </source>
</evidence>
<name>A0AAV9JUF6_9PEZI</name>
<feature type="domain" description="DUF1907" evidence="7">
    <location>
        <begin position="20"/>
        <end position="316"/>
    </location>
</feature>
<dbReference type="PANTHER" id="PTHR13204">
    <property type="entry name" value="PTD012 PROTEIN"/>
    <property type="match status" value="1"/>
</dbReference>
<evidence type="ECO:0000256" key="4">
    <source>
        <dbReference type="ARBA" id="ARBA00022801"/>
    </source>
</evidence>
<dbReference type="SUPFAM" id="SSF117856">
    <property type="entry name" value="AF0104/ALDC/Ptd012-like"/>
    <property type="match status" value="1"/>
</dbReference>
<evidence type="ECO:0000259" key="7">
    <source>
        <dbReference type="SMART" id="SM01168"/>
    </source>
</evidence>
<dbReference type="GO" id="GO:0008270">
    <property type="term" value="F:zinc ion binding"/>
    <property type="evidence" value="ECO:0007669"/>
    <property type="project" value="TreeGrafter"/>
</dbReference>
<sequence length="322" mass="35239">MMKTTQHPLTPPSLEELAKTLQPALDANYEQASATVAHCPDLSQPPFHLASAGLSGNECVADIGGQPHLFPRPLLDKKYSLLECAQCMNLSQEGGMLIGAGAGPFHDIGKNTELAPNLSWQGDASNVKNLTRFTEVESITDGKTKVVCQASPSTNCALMMNLFGSSGEPGPVLKVTARTRKGEQKSFTECIRGALHDAYGGDRQISVAGAFLIKKGKAFFHVMPDFPPESKLPFRDRDDVSHWLTYHHFSAPMVCLTVFHSADPEKLGLRMEHTHCFSESKDQGGHYHYDLAAGEDGAEEIEYEAYFNTAKVLYRIDKPESL</sequence>
<dbReference type="SMART" id="SM01168">
    <property type="entry name" value="DUF1907"/>
    <property type="match status" value="1"/>
</dbReference>
<keyword evidence="4" id="KW-0378">Hydrolase</keyword>
<reference evidence="8 9" key="1">
    <citation type="submission" date="2021-11" db="EMBL/GenBank/DDBJ databases">
        <title>Black yeast isolated from Biological Soil Crust.</title>
        <authorList>
            <person name="Kurbessoian T."/>
        </authorList>
    </citation>
    <scope>NUCLEOTIDE SEQUENCE [LARGE SCALE GENOMIC DNA]</scope>
    <source>
        <strain evidence="8 9">CCFEE 5522</strain>
    </source>
</reference>
<evidence type="ECO:0000313" key="9">
    <source>
        <dbReference type="Proteomes" id="UP001324427"/>
    </source>
</evidence>
<dbReference type="Proteomes" id="UP001324427">
    <property type="component" value="Unassembled WGS sequence"/>
</dbReference>
<comment type="subcellular location">
    <subcellularLocation>
        <location evidence="1">Nucleus</location>
    </subcellularLocation>
</comment>
<evidence type="ECO:0000256" key="6">
    <source>
        <dbReference type="ARBA" id="ARBA00023242"/>
    </source>
</evidence>
<evidence type="ECO:0000256" key="3">
    <source>
        <dbReference type="ARBA" id="ARBA00022723"/>
    </source>
</evidence>
<protein>
    <recommendedName>
        <fullName evidence="7">DUF1907 domain-containing protein</fullName>
    </recommendedName>
</protein>